<keyword evidence="2" id="KW-1185">Reference proteome</keyword>
<gene>
    <name evidence="1" type="ORF">BHQ10_008709</name>
</gene>
<dbReference type="STRING" id="1196081.A0A364LA62"/>
<dbReference type="EMBL" id="MIKG01000020">
    <property type="protein sequence ID" value="RAO72697.1"/>
    <property type="molecule type" value="Genomic_DNA"/>
</dbReference>
<comment type="caution">
    <text evidence="1">The sequence shown here is derived from an EMBL/GenBank/DDBJ whole genome shotgun (WGS) entry which is preliminary data.</text>
</comment>
<sequence length="290" mass="33375">MPEISRWETALETKLRGNPNDYQAAKDLWLSRLLDAFSIYGFSINTDELINNQLFVIDIINEPTQQIRVVFAHPNYIGNERSISQAKLWGSLITRMTRYLCQYTESSAITELYVNIVRGGHHIPWTISMALWLNITQRYLLLQNGWELFLNGQYKPDSSLYTTSIVNRHTLQPRFVIATLAECFYGMDESDVSFGDMLRDANEYMLIQRRRWIRIRGADDDGTAAAAAAWKTVYVLVTLGTSCRLYVLEPDSDELVSYFADCGRLRFYDAFDEFGIIDSLLTRIAEVVAE</sequence>
<proteinExistence type="predicted"/>
<evidence type="ECO:0000313" key="1">
    <source>
        <dbReference type="EMBL" id="RAO72697.1"/>
    </source>
</evidence>
<dbReference type="OrthoDB" id="4224736at2759"/>
<dbReference type="GeneID" id="63797923"/>
<protein>
    <submittedName>
        <fullName evidence="1">Uncharacterized protein</fullName>
    </submittedName>
</protein>
<organism evidence="1 2">
    <name type="scientific">Talaromyces amestolkiae</name>
    <dbReference type="NCBI Taxonomy" id="1196081"/>
    <lineage>
        <taxon>Eukaryota</taxon>
        <taxon>Fungi</taxon>
        <taxon>Dikarya</taxon>
        <taxon>Ascomycota</taxon>
        <taxon>Pezizomycotina</taxon>
        <taxon>Eurotiomycetes</taxon>
        <taxon>Eurotiomycetidae</taxon>
        <taxon>Eurotiales</taxon>
        <taxon>Trichocomaceae</taxon>
        <taxon>Talaromyces</taxon>
        <taxon>Talaromyces sect. Talaromyces</taxon>
    </lineage>
</organism>
<dbReference type="RefSeq" id="XP_040737211.1">
    <property type="nucleotide sequence ID" value="XM_040881544.1"/>
</dbReference>
<dbReference type="AlphaFoldDB" id="A0A364LA62"/>
<accession>A0A364LA62</accession>
<reference evidence="1 2" key="1">
    <citation type="journal article" date="2017" name="Biotechnol. Biofuels">
        <title>Differential beta-glucosidase expression as a function of carbon source availability in Talaromyces amestolkiae: a genomic and proteomic approach.</title>
        <authorList>
            <person name="de Eugenio L.I."/>
            <person name="Mendez-Liter J.A."/>
            <person name="Nieto-Dominguez M."/>
            <person name="Alonso L."/>
            <person name="Gil-Munoz J."/>
            <person name="Barriuso J."/>
            <person name="Prieto A."/>
            <person name="Martinez M.J."/>
        </authorList>
    </citation>
    <scope>NUCLEOTIDE SEQUENCE [LARGE SCALE GENOMIC DNA]</scope>
    <source>
        <strain evidence="1 2">CIB</strain>
    </source>
</reference>
<evidence type="ECO:0000313" key="2">
    <source>
        <dbReference type="Proteomes" id="UP000249363"/>
    </source>
</evidence>
<name>A0A364LA62_TALAM</name>
<dbReference type="Proteomes" id="UP000249363">
    <property type="component" value="Unassembled WGS sequence"/>
</dbReference>